<dbReference type="Gene3D" id="2.40.10.10">
    <property type="entry name" value="Trypsin-like serine proteases"/>
    <property type="match status" value="2"/>
</dbReference>
<dbReference type="GO" id="GO:0006508">
    <property type="term" value="P:proteolysis"/>
    <property type="evidence" value="ECO:0007669"/>
    <property type="project" value="InterPro"/>
</dbReference>
<dbReference type="InterPro" id="IPR018114">
    <property type="entry name" value="TRYPSIN_HIS"/>
</dbReference>
<dbReference type="InterPro" id="IPR009003">
    <property type="entry name" value="Peptidase_S1_PA"/>
</dbReference>
<organism evidence="4 5">
    <name type="scientific">Shimia thalassica</name>
    <dbReference type="NCBI Taxonomy" id="1715693"/>
    <lineage>
        <taxon>Bacteria</taxon>
        <taxon>Pseudomonadati</taxon>
        <taxon>Pseudomonadota</taxon>
        <taxon>Alphaproteobacteria</taxon>
        <taxon>Rhodobacterales</taxon>
        <taxon>Roseobacteraceae</taxon>
    </lineage>
</organism>
<dbReference type="InterPro" id="IPR043504">
    <property type="entry name" value="Peptidase_S1_PA_chymotrypsin"/>
</dbReference>
<dbReference type="InterPro" id="IPR001314">
    <property type="entry name" value="Peptidase_S1A"/>
</dbReference>
<evidence type="ECO:0000256" key="2">
    <source>
        <dbReference type="SAM" id="SignalP"/>
    </source>
</evidence>
<dbReference type="InterPro" id="IPR050966">
    <property type="entry name" value="Glutamyl_endopeptidase"/>
</dbReference>
<keyword evidence="5" id="KW-1185">Reference proteome</keyword>
<dbReference type="STRING" id="1715693.PH7735_00162"/>
<dbReference type="PROSITE" id="PS00134">
    <property type="entry name" value="TRYPSIN_HIS"/>
    <property type="match status" value="1"/>
</dbReference>
<feature type="signal peptide" evidence="2">
    <location>
        <begin position="1"/>
        <end position="20"/>
    </location>
</feature>
<dbReference type="PANTHER" id="PTHR15462">
    <property type="entry name" value="SERINE PROTEASE"/>
    <property type="match status" value="1"/>
</dbReference>
<evidence type="ECO:0000313" key="5">
    <source>
        <dbReference type="Proteomes" id="UP000051870"/>
    </source>
</evidence>
<dbReference type="RefSeq" id="WP_058309442.1">
    <property type="nucleotide sequence ID" value="NZ_CANLZE010000005.1"/>
</dbReference>
<dbReference type="Proteomes" id="UP000051870">
    <property type="component" value="Unassembled WGS sequence"/>
</dbReference>
<dbReference type="GeneID" id="83879261"/>
<evidence type="ECO:0000259" key="3">
    <source>
        <dbReference type="PROSITE" id="PS50240"/>
    </source>
</evidence>
<sequence length="256" mass="27652">MMRIVFSLLFGLLFAGAAIAQTTNLQRLDTAEDSRGWEGVGRLEIGTDGFCTGALIAADLVLTAAHCVFDKTNGARILAEDIEFRAGWRNGRAAAYRNVRQIVVHPDYRYRSKGGAERVVNDLALLKLHHPIRNTTVKPYQMVEHLGRGSRVGVVSYALERSEAPSLQEMCEVKGQQSGVYVTSCDVGFGSSGAPIFVFDGGTPRIASVVSAKGHMNAEPVALGMSLEGAIQLLRAEVRTDTSARRNSTGAKFIKP</sequence>
<gene>
    <name evidence="4" type="ORF">PH7735_00162</name>
</gene>
<keyword evidence="1 2" id="KW-0732">Signal</keyword>
<evidence type="ECO:0000313" key="4">
    <source>
        <dbReference type="EMBL" id="CUJ82561.1"/>
    </source>
</evidence>
<dbReference type="SUPFAM" id="SSF50494">
    <property type="entry name" value="Trypsin-like serine proteases"/>
    <property type="match status" value="1"/>
</dbReference>
<dbReference type="Pfam" id="PF00089">
    <property type="entry name" value="Trypsin"/>
    <property type="match status" value="1"/>
</dbReference>
<proteinExistence type="predicted"/>
<dbReference type="InterPro" id="IPR001254">
    <property type="entry name" value="Trypsin_dom"/>
</dbReference>
<dbReference type="GO" id="GO:0004252">
    <property type="term" value="F:serine-type endopeptidase activity"/>
    <property type="evidence" value="ECO:0007669"/>
    <property type="project" value="InterPro"/>
</dbReference>
<evidence type="ECO:0000256" key="1">
    <source>
        <dbReference type="ARBA" id="ARBA00022729"/>
    </source>
</evidence>
<dbReference type="SMART" id="SM00020">
    <property type="entry name" value="Tryp_SPc"/>
    <property type="match status" value="1"/>
</dbReference>
<reference evidence="5" key="1">
    <citation type="submission" date="2015-09" db="EMBL/GenBank/DDBJ databases">
        <authorList>
            <person name="Rodrigo-Torres Lidia"/>
            <person name="Arahal R.David."/>
        </authorList>
    </citation>
    <scope>NUCLEOTIDE SEQUENCE [LARGE SCALE GENOMIC DNA]</scope>
    <source>
        <strain evidence="5">CECT 7735</strain>
    </source>
</reference>
<name>A0A0P1IBE4_9RHOB</name>
<dbReference type="EMBL" id="CYTW01000001">
    <property type="protein sequence ID" value="CUJ82561.1"/>
    <property type="molecule type" value="Genomic_DNA"/>
</dbReference>
<protein>
    <submittedName>
        <fullName evidence="4">V8-like Glu-specific endopeptidase</fullName>
    </submittedName>
</protein>
<dbReference type="PRINTS" id="PR00722">
    <property type="entry name" value="CHYMOTRYPSIN"/>
</dbReference>
<dbReference type="PANTHER" id="PTHR15462:SF8">
    <property type="entry name" value="SERINE PROTEASE"/>
    <property type="match status" value="1"/>
</dbReference>
<feature type="domain" description="Peptidase S1" evidence="3">
    <location>
        <begin position="13"/>
        <end position="256"/>
    </location>
</feature>
<dbReference type="PROSITE" id="PS50240">
    <property type="entry name" value="TRYPSIN_DOM"/>
    <property type="match status" value="1"/>
</dbReference>
<feature type="chain" id="PRO_5006065086" evidence="2">
    <location>
        <begin position="21"/>
        <end position="256"/>
    </location>
</feature>
<dbReference type="AlphaFoldDB" id="A0A0P1IBE4"/>
<accession>A0A0P1IBE4</accession>